<dbReference type="PROSITE" id="PS51352">
    <property type="entry name" value="THIOREDOXIN_2"/>
    <property type="match status" value="1"/>
</dbReference>
<evidence type="ECO:0000256" key="2">
    <source>
        <dbReference type="ARBA" id="ARBA00011245"/>
    </source>
</evidence>
<name>A0A1G7ZAK3_9FLAO</name>
<protein>
    <recommendedName>
        <fullName evidence="3">thioredoxin-dependent peroxiredoxin</fullName>
        <ecNumber evidence="3">1.11.1.24</ecNumber>
    </recommendedName>
    <alternativeName>
        <fullName evidence="11">Thioredoxin peroxidase</fullName>
    </alternativeName>
    <alternativeName>
        <fullName evidence="13">Thioredoxin-dependent peroxiredoxin Bcp</fullName>
    </alternativeName>
</protein>
<dbReference type="Gene3D" id="3.40.30.10">
    <property type="entry name" value="Glutaredoxin"/>
    <property type="match status" value="1"/>
</dbReference>
<proteinExistence type="inferred from homology"/>
<keyword evidence="8" id="KW-0793">Thylakoid</keyword>
<dbReference type="InterPro" id="IPR013766">
    <property type="entry name" value="Thioredoxin_domain"/>
</dbReference>
<evidence type="ECO:0000256" key="7">
    <source>
        <dbReference type="ARBA" id="ARBA00023002"/>
    </source>
</evidence>
<comment type="subunit">
    <text evidence="2">Monomer.</text>
</comment>
<dbReference type="RefSeq" id="WP_093370246.1">
    <property type="nucleotide sequence ID" value="NZ_FNCW01000021.1"/>
</dbReference>
<dbReference type="EMBL" id="FNCW01000021">
    <property type="protein sequence ID" value="SDH05724.1"/>
    <property type="molecule type" value="Genomic_DNA"/>
</dbReference>
<dbReference type="SUPFAM" id="SSF52833">
    <property type="entry name" value="Thioredoxin-like"/>
    <property type="match status" value="1"/>
</dbReference>
<evidence type="ECO:0000256" key="16">
    <source>
        <dbReference type="PIRSR" id="PIRSR000239-1"/>
    </source>
</evidence>
<keyword evidence="5" id="KW-0049">Antioxidant</keyword>
<evidence type="ECO:0000256" key="12">
    <source>
        <dbReference type="ARBA" id="ARBA00038489"/>
    </source>
</evidence>
<evidence type="ECO:0000256" key="9">
    <source>
        <dbReference type="ARBA" id="ARBA00023157"/>
    </source>
</evidence>
<dbReference type="PANTHER" id="PTHR42801:SF4">
    <property type="entry name" value="AHPC_TSA FAMILY PROTEIN"/>
    <property type="match status" value="1"/>
</dbReference>
<evidence type="ECO:0000256" key="13">
    <source>
        <dbReference type="ARBA" id="ARBA00042639"/>
    </source>
</evidence>
<keyword evidence="10" id="KW-0676">Redox-active center</keyword>
<keyword evidence="19" id="KW-1185">Reference proteome</keyword>
<gene>
    <name evidence="18" type="ORF">SAMN04488027_12110</name>
</gene>
<dbReference type="EC" id="1.11.1.24" evidence="3"/>
<keyword evidence="6" id="KW-0809">Transit peptide</keyword>
<dbReference type="PANTHER" id="PTHR42801">
    <property type="entry name" value="THIOREDOXIN-DEPENDENT PEROXIDE REDUCTASE"/>
    <property type="match status" value="1"/>
</dbReference>
<comment type="subcellular location">
    <subcellularLocation>
        <location evidence="15">Thylakoid</location>
    </subcellularLocation>
</comment>
<keyword evidence="7" id="KW-0560">Oxidoreductase</keyword>
<reference evidence="18 19" key="1">
    <citation type="submission" date="2016-10" db="EMBL/GenBank/DDBJ databases">
        <authorList>
            <person name="de Groot N.N."/>
        </authorList>
    </citation>
    <scope>NUCLEOTIDE SEQUENCE [LARGE SCALE GENOMIC DNA]</scope>
    <source>
        <strain evidence="18 19">DSM 19803</strain>
    </source>
</reference>
<dbReference type="Pfam" id="PF00578">
    <property type="entry name" value="AhpC-TSA"/>
    <property type="match status" value="1"/>
</dbReference>
<keyword evidence="4" id="KW-0575">Peroxidase</keyword>
<evidence type="ECO:0000256" key="10">
    <source>
        <dbReference type="ARBA" id="ARBA00023284"/>
    </source>
</evidence>
<organism evidence="18 19">
    <name type="scientific">Psychroflexus sediminis</name>
    <dbReference type="NCBI Taxonomy" id="470826"/>
    <lineage>
        <taxon>Bacteria</taxon>
        <taxon>Pseudomonadati</taxon>
        <taxon>Bacteroidota</taxon>
        <taxon>Flavobacteriia</taxon>
        <taxon>Flavobacteriales</taxon>
        <taxon>Flavobacteriaceae</taxon>
        <taxon>Psychroflexus</taxon>
    </lineage>
</organism>
<dbReference type="InterPro" id="IPR036249">
    <property type="entry name" value="Thioredoxin-like_sf"/>
</dbReference>
<dbReference type="GO" id="GO:0008379">
    <property type="term" value="F:thioredoxin peroxidase activity"/>
    <property type="evidence" value="ECO:0007669"/>
    <property type="project" value="TreeGrafter"/>
</dbReference>
<evidence type="ECO:0000313" key="19">
    <source>
        <dbReference type="Proteomes" id="UP000199296"/>
    </source>
</evidence>
<evidence type="ECO:0000256" key="4">
    <source>
        <dbReference type="ARBA" id="ARBA00022559"/>
    </source>
</evidence>
<evidence type="ECO:0000256" key="5">
    <source>
        <dbReference type="ARBA" id="ARBA00022862"/>
    </source>
</evidence>
<comment type="function">
    <text evidence="1">Thiol-specific peroxidase that catalyzes the reduction of hydrogen peroxide and organic hydroperoxides to water and alcohols, respectively. Plays a role in cell protection against oxidative stress by detoxifying peroxides and as sensor of hydrogen peroxide-mediated signaling events.</text>
</comment>
<feature type="active site" description="Cysteine sulfenic acid (-SOH) intermediate; for peroxidase activity" evidence="16">
    <location>
        <position position="46"/>
    </location>
</feature>
<dbReference type="PIRSF" id="PIRSF000239">
    <property type="entry name" value="AHPC"/>
    <property type="match status" value="1"/>
</dbReference>
<evidence type="ECO:0000256" key="3">
    <source>
        <dbReference type="ARBA" id="ARBA00013017"/>
    </source>
</evidence>
<evidence type="ECO:0000256" key="14">
    <source>
        <dbReference type="ARBA" id="ARBA00049091"/>
    </source>
</evidence>
<dbReference type="InterPro" id="IPR000866">
    <property type="entry name" value="AhpC/TSA"/>
</dbReference>
<dbReference type="GO" id="GO:0009579">
    <property type="term" value="C:thylakoid"/>
    <property type="evidence" value="ECO:0007669"/>
    <property type="project" value="UniProtKB-SubCell"/>
</dbReference>
<feature type="domain" description="Thioredoxin" evidence="17">
    <location>
        <begin position="3"/>
        <end position="151"/>
    </location>
</feature>
<dbReference type="InterPro" id="IPR024706">
    <property type="entry name" value="Peroxiredoxin_AhpC-typ"/>
</dbReference>
<keyword evidence="9" id="KW-1015">Disulfide bond</keyword>
<evidence type="ECO:0000256" key="8">
    <source>
        <dbReference type="ARBA" id="ARBA00023078"/>
    </source>
</evidence>
<comment type="catalytic activity">
    <reaction evidence="14">
        <text>a hydroperoxide + [thioredoxin]-dithiol = an alcohol + [thioredoxin]-disulfide + H2O</text>
        <dbReference type="Rhea" id="RHEA:62620"/>
        <dbReference type="Rhea" id="RHEA-COMP:10698"/>
        <dbReference type="Rhea" id="RHEA-COMP:10700"/>
        <dbReference type="ChEBI" id="CHEBI:15377"/>
        <dbReference type="ChEBI" id="CHEBI:29950"/>
        <dbReference type="ChEBI" id="CHEBI:30879"/>
        <dbReference type="ChEBI" id="CHEBI:35924"/>
        <dbReference type="ChEBI" id="CHEBI:50058"/>
        <dbReference type="EC" id="1.11.1.24"/>
    </reaction>
</comment>
<dbReference type="OrthoDB" id="9112061at2"/>
<evidence type="ECO:0000256" key="11">
    <source>
        <dbReference type="ARBA" id="ARBA00032824"/>
    </source>
</evidence>
<dbReference type="Proteomes" id="UP000199296">
    <property type="component" value="Unassembled WGS sequence"/>
</dbReference>
<evidence type="ECO:0000313" key="18">
    <source>
        <dbReference type="EMBL" id="SDH05724.1"/>
    </source>
</evidence>
<dbReference type="GO" id="GO:0005737">
    <property type="term" value="C:cytoplasm"/>
    <property type="evidence" value="ECO:0007669"/>
    <property type="project" value="TreeGrafter"/>
</dbReference>
<accession>A0A1G7ZAK3</accession>
<dbReference type="STRING" id="470826.SAMN04488027_12110"/>
<evidence type="ECO:0000256" key="1">
    <source>
        <dbReference type="ARBA" id="ARBA00003330"/>
    </source>
</evidence>
<dbReference type="AlphaFoldDB" id="A0A1G7ZAK3"/>
<evidence type="ECO:0000259" key="17">
    <source>
        <dbReference type="PROSITE" id="PS51352"/>
    </source>
</evidence>
<comment type="similarity">
    <text evidence="12">Belongs to the peroxiredoxin family. BCP/PrxQ subfamily.</text>
</comment>
<sequence>MSLEKGEKAPHFELKDQNGNMFDSKEVIGKKPAVIYFYPKDFTPGCTKEACNFRDSYEEFQEAGAEVIGISNDSEKSHAKFAKKYKLPFILLSDANGRVRKKFEIKKSLLGLVPGRETFVIDSEGHVIFKFNSLDASKHMKKALKAIKHLD</sequence>
<dbReference type="FunFam" id="3.40.30.10:FF:000122">
    <property type="entry name" value="Peroxiredoxin Q chloroplastic"/>
    <property type="match status" value="1"/>
</dbReference>
<dbReference type="InterPro" id="IPR050924">
    <property type="entry name" value="Peroxiredoxin_BCP/PrxQ"/>
</dbReference>
<dbReference type="CDD" id="cd03017">
    <property type="entry name" value="PRX_BCP"/>
    <property type="match status" value="1"/>
</dbReference>
<evidence type="ECO:0000256" key="15">
    <source>
        <dbReference type="ARBA" id="ARBA00060385"/>
    </source>
</evidence>
<dbReference type="GO" id="GO:0034599">
    <property type="term" value="P:cellular response to oxidative stress"/>
    <property type="evidence" value="ECO:0007669"/>
    <property type="project" value="TreeGrafter"/>
</dbReference>
<dbReference type="GO" id="GO:0045454">
    <property type="term" value="P:cell redox homeostasis"/>
    <property type="evidence" value="ECO:0007669"/>
    <property type="project" value="TreeGrafter"/>
</dbReference>
<evidence type="ECO:0000256" key="6">
    <source>
        <dbReference type="ARBA" id="ARBA00022946"/>
    </source>
</evidence>